<protein>
    <submittedName>
        <fullName evidence="2">Protease inhibitor I9 family protein</fullName>
    </submittedName>
</protein>
<evidence type="ECO:0000313" key="2">
    <source>
        <dbReference type="EMBL" id="WOV84467.1"/>
    </source>
</evidence>
<dbReference type="Proteomes" id="UP001303532">
    <property type="component" value="Chromosome"/>
</dbReference>
<evidence type="ECO:0000313" key="3">
    <source>
        <dbReference type="Proteomes" id="UP001303532"/>
    </source>
</evidence>
<dbReference type="RefSeq" id="WP_323692115.1">
    <property type="nucleotide sequence ID" value="NZ_CP116341.1"/>
</dbReference>
<reference evidence="2 3" key="1">
    <citation type="submission" date="2023-01" db="EMBL/GenBank/DDBJ databases">
        <title>Sporosarcina sp. nov., isolated from Korean tranditional fermented seafood 'Jeotgal'.</title>
        <authorList>
            <person name="Yang A.-I."/>
        </authorList>
    </citation>
    <scope>NUCLEOTIDE SEQUENCE [LARGE SCALE GENOMIC DNA]</scope>
    <source>
        <strain evidence="2 3">B2O-1</strain>
    </source>
</reference>
<sequence length="119" mass="13649">MKPRITIGSEVDIHTLEFVQVIIEFSTPPAHILMRTSQNISVEEGNERVQKSYEDFQKELSILLKEEGYSYTILHRYTASLNGVAMELQGIAIQQLLSSQVIQGIYPNREMRIPEKPLM</sequence>
<feature type="domain" description="Inhibitor I9" evidence="1">
    <location>
        <begin position="42"/>
        <end position="113"/>
    </location>
</feature>
<accession>A0ABZ0KX19</accession>
<keyword evidence="2" id="KW-0646">Protease inhibitor</keyword>
<gene>
    <name evidence="2" type="ORF">PGH26_00665</name>
</gene>
<dbReference type="GO" id="GO:0030414">
    <property type="term" value="F:peptidase inhibitor activity"/>
    <property type="evidence" value="ECO:0007669"/>
    <property type="project" value="UniProtKB-KW"/>
</dbReference>
<evidence type="ECO:0000259" key="1">
    <source>
        <dbReference type="Pfam" id="PF05922"/>
    </source>
</evidence>
<keyword evidence="3" id="KW-1185">Reference proteome</keyword>
<dbReference type="EMBL" id="CP116341">
    <property type="protein sequence ID" value="WOV84467.1"/>
    <property type="molecule type" value="Genomic_DNA"/>
</dbReference>
<dbReference type="Pfam" id="PF05922">
    <property type="entry name" value="Inhibitor_I9"/>
    <property type="match status" value="1"/>
</dbReference>
<dbReference type="InterPro" id="IPR010259">
    <property type="entry name" value="S8pro/Inhibitor_I9"/>
</dbReference>
<proteinExistence type="predicted"/>
<name>A0ABZ0KX19_9BACL</name>
<organism evidence="2 3">
    <name type="scientific">Sporosarcina jeotgali</name>
    <dbReference type="NCBI Taxonomy" id="3020056"/>
    <lineage>
        <taxon>Bacteria</taxon>
        <taxon>Bacillati</taxon>
        <taxon>Bacillota</taxon>
        <taxon>Bacilli</taxon>
        <taxon>Bacillales</taxon>
        <taxon>Caryophanaceae</taxon>
        <taxon>Sporosarcina</taxon>
    </lineage>
</organism>